<organism evidence="4 5">
    <name type="scientific">Propionibacterium acidifaciens F0233</name>
    <dbReference type="NCBI Taxonomy" id="553198"/>
    <lineage>
        <taxon>Bacteria</taxon>
        <taxon>Bacillati</taxon>
        <taxon>Actinomycetota</taxon>
        <taxon>Actinomycetes</taxon>
        <taxon>Propionibacteriales</taxon>
        <taxon>Propionibacteriaceae</taxon>
        <taxon>Propionibacterium</taxon>
    </lineage>
</organism>
<name>U2RCF2_9ACTN</name>
<evidence type="ECO:0000259" key="3">
    <source>
        <dbReference type="Pfam" id="PF13400"/>
    </source>
</evidence>
<dbReference type="AlphaFoldDB" id="U2RCF2"/>
<accession>U2RCF2</accession>
<feature type="compositionally biased region" description="Low complexity" evidence="1">
    <location>
        <begin position="10"/>
        <end position="19"/>
    </location>
</feature>
<feature type="transmembrane region" description="Helical" evidence="2">
    <location>
        <begin position="63"/>
        <end position="87"/>
    </location>
</feature>
<dbReference type="EMBL" id="ACVN02000283">
    <property type="protein sequence ID" value="ERK51268.1"/>
    <property type="molecule type" value="Genomic_DNA"/>
</dbReference>
<feature type="domain" description="Putative Flp pilus-assembly TadG-like N-terminal" evidence="3">
    <location>
        <begin position="59"/>
        <end position="105"/>
    </location>
</feature>
<reference evidence="4" key="1">
    <citation type="submission" date="2013-08" db="EMBL/GenBank/DDBJ databases">
        <authorList>
            <person name="Durkin A.S."/>
            <person name="Haft D.R."/>
            <person name="McCorrison J."/>
            <person name="Torralba M."/>
            <person name="Gillis M."/>
            <person name="Haft D.H."/>
            <person name="Methe B."/>
            <person name="Sutton G."/>
            <person name="Nelson K.E."/>
        </authorList>
    </citation>
    <scope>NUCLEOTIDE SEQUENCE [LARGE SCALE GENOMIC DNA]</scope>
    <source>
        <strain evidence="4">F0233</strain>
    </source>
</reference>
<dbReference type="OrthoDB" id="3734163at2"/>
<dbReference type="RefSeq" id="WP_021798562.1">
    <property type="nucleotide sequence ID" value="NZ_ACVN02000283.1"/>
</dbReference>
<dbReference type="InterPro" id="IPR021202">
    <property type="entry name" value="Rv3654c-like"/>
</dbReference>
<keyword evidence="2" id="KW-0472">Membrane</keyword>
<dbReference type="NCBIfam" id="TIGR03816">
    <property type="entry name" value="tadE_like_DECH"/>
    <property type="match status" value="1"/>
</dbReference>
<sequence length="197" mass="20252">MTARTDGPDAARATRPATPVRSGGPARRSGLVRRHGPTRSGGVPPERAVRPVLGDDERGSGTALSASIIVVLCVTAFWVLVLSGWIASDQRARQAADLAALAGAHAHEKGASACDAAREYAQRNGGELADCDVSAGGGEYIVHVEVSVELRPALAGAPSRVNERAHAGFLVPDEDPAARRAGPNVPESAQDEDGPDG</sequence>
<evidence type="ECO:0000256" key="1">
    <source>
        <dbReference type="SAM" id="MobiDB-lite"/>
    </source>
</evidence>
<feature type="region of interest" description="Disordered" evidence="1">
    <location>
        <begin position="165"/>
        <end position="197"/>
    </location>
</feature>
<dbReference type="Proteomes" id="UP000017052">
    <property type="component" value="Unassembled WGS sequence"/>
</dbReference>
<proteinExistence type="predicted"/>
<keyword evidence="2" id="KW-0812">Transmembrane</keyword>
<comment type="caution">
    <text evidence="4">The sequence shown here is derived from an EMBL/GenBank/DDBJ whole genome shotgun (WGS) entry which is preliminary data.</text>
</comment>
<evidence type="ECO:0000313" key="5">
    <source>
        <dbReference type="Proteomes" id="UP000017052"/>
    </source>
</evidence>
<evidence type="ECO:0000256" key="2">
    <source>
        <dbReference type="SAM" id="Phobius"/>
    </source>
</evidence>
<feature type="compositionally biased region" description="Basic and acidic residues" evidence="1">
    <location>
        <begin position="47"/>
        <end position="59"/>
    </location>
</feature>
<dbReference type="InterPro" id="IPR028087">
    <property type="entry name" value="Tad_N"/>
</dbReference>
<feature type="region of interest" description="Disordered" evidence="1">
    <location>
        <begin position="1"/>
        <end position="59"/>
    </location>
</feature>
<protein>
    <submittedName>
        <fullName evidence="4">TadE-like protein</fullName>
    </submittedName>
</protein>
<dbReference type="Pfam" id="PF13400">
    <property type="entry name" value="Tad"/>
    <property type="match status" value="1"/>
</dbReference>
<evidence type="ECO:0000313" key="4">
    <source>
        <dbReference type="EMBL" id="ERK51268.1"/>
    </source>
</evidence>
<dbReference type="GeneID" id="95360171"/>
<keyword evidence="2" id="KW-1133">Transmembrane helix</keyword>
<gene>
    <name evidence="4" type="ORF">HMPREF0682_0701</name>
</gene>
<keyword evidence="5" id="KW-1185">Reference proteome</keyword>